<sequence>MKIILFDNAYDSYDKKWSAIQVRTDPIIIEFIKNNNFYGAYGQLSRHRAYYSSNSLNMKLVSISQDMKYFAIIPKYQNVCGRCNIAYPTRMCNGCGNCWVFEEFAPEKIGEEIIYSNVIPRDRNIWYSTDKNRFNTEIIIFIENGEPYQFAANGPRLSSGDEYIRERYSTCQIRIIRYKISISIHSHCYYIDTYFRIMVKGWKCKRMQKIKMIIKTIYSIFRRIKKIFSICTIYEIVAFLFPQFTFRSMKTLCT</sequence>
<name>A0A6C0I2D6_9ZZZZ</name>
<evidence type="ECO:0000313" key="2">
    <source>
        <dbReference type="EMBL" id="QHT86575.1"/>
    </source>
</evidence>
<reference evidence="2" key="1">
    <citation type="journal article" date="2020" name="Nature">
        <title>Giant virus diversity and host interactions through global metagenomics.</title>
        <authorList>
            <person name="Schulz F."/>
            <person name="Roux S."/>
            <person name="Paez-Espino D."/>
            <person name="Jungbluth S."/>
            <person name="Walsh D.A."/>
            <person name="Denef V.J."/>
            <person name="McMahon K.D."/>
            <person name="Konstantinidis K.T."/>
            <person name="Eloe-Fadrosh E.A."/>
            <person name="Kyrpides N.C."/>
            <person name="Woyke T."/>
        </authorList>
    </citation>
    <scope>NUCLEOTIDE SEQUENCE</scope>
    <source>
        <strain evidence="2">GVMAG-M-3300023184-186</strain>
    </source>
</reference>
<evidence type="ECO:0000256" key="1">
    <source>
        <dbReference type="SAM" id="Phobius"/>
    </source>
</evidence>
<dbReference type="EMBL" id="MN740072">
    <property type="protein sequence ID" value="QHT86575.1"/>
    <property type="molecule type" value="Genomic_DNA"/>
</dbReference>
<keyword evidence="1" id="KW-1133">Transmembrane helix</keyword>
<dbReference type="AlphaFoldDB" id="A0A6C0I2D6"/>
<protein>
    <submittedName>
        <fullName evidence="2">Uncharacterized protein</fullName>
    </submittedName>
</protein>
<feature type="transmembrane region" description="Helical" evidence="1">
    <location>
        <begin position="227"/>
        <end position="246"/>
    </location>
</feature>
<proteinExistence type="predicted"/>
<keyword evidence="1" id="KW-0472">Membrane</keyword>
<organism evidence="2">
    <name type="scientific">viral metagenome</name>
    <dbReference type="NCBI Taxonomy" id="1070528"/>
    <lineage>
        <taxon>unclassified sequences</taxon>
        <taxon>metagenomes</taxon>
        <taxon>organismal metagenomes</taxon>
    </lineage>
</organism>
<accession>A0A6C0I2D6</accession>
<keyword evidence="1" id="KW-0812">Transmembrane</keyword>